<proteinExistence type="predicted"/>
<reference evidence="2 3" key="1">
    <citation type="submission" date="2012-11" db="EMBL/GenBank/DDBJ databases">
        <title>Whole genome sequence of Acidocella aminolytica 101 = DSM 11237.</title>
        <authorList>
            <person name="Azuma Y."/>
            <person name="Higashiura N."/>
            <person name="Hirakawa H."/>
            <person name="Matsushita K."/>
        </authorList>
    </citation>
    <scope>NUCLEOTIDE SEQUENCE [LARGE SCALE GENOMIC DNA]</scope>
    <source>
        <strain evidence="3">101 / DSM 11237</strain>
    </source>
</reference>
<feature type="signal peptide" evidence="1">
    <location>
        <begin position="1"/>
        <end position="28"/>
    </location>
</feature>
<dbReference type="RefSeq" id="WP_048880285.1">
    <property type="nucleotide sequence ID" value="NZ_BANC01000124.1"/>
</dbReference>
<keyword evidence="3" id="KW-1185">Reference proteome</keyword>
<comment type="caution">
    <text evidence="2">The sequence shown here is derived from an EMBL/GenBank/DDBJ whole genome shotgun (WGS) entry which is preliminary data.</text>
</comment>
<dbReference type="STRING" id="1120923.SAMN02746095_02459"/>
<evidence type="ECO:0008006" key="4">
    <source>
        <dbReference type="Google" id="ProtNLM"/>
    </source>
</evidence>
<keyword evidence="1" id="KW-0732">Signal</keyword>
<evidence type="ECO:0000313" key="3">
    <source>
        <dbReference type="Proteomes" id="UP000032668"/>
    </source>
</evidence>
<dbReference type="AlphaFoldDB" id="A0A0D6PL15"/>
<dbReference type="OrthoDB" id="5391020at2"/>
<name>A0A0D6PL15_9PROT</name>
<evidence type="ECO:0000256" key="1">
    <source>
        <dbReference type="SAM" id="SignalP"/>
    </source>
</evidence>
<accession>A0A0D6PL15</accession>
<dbReference type="Proteomes" id="UP000032668">
    <property type="component" value="Unassembled WGS sequence"/>
</dbReference>
<gene>
    <name evidence="2" type="ORF">Aam_126_032</name>
</gene>
<dbReference type="EMBL" id="BANC01000124">
    <property type="protein sequence ID" value="GAN81903.1"/>
    <property type="molecule type" value="Genomic_DNA"/>
</dbReference>
<feature type="chain" id="PRO_5010281276" description="Cytochrome c" evidence="1">
    <location>
        <begin position="29"/>
        <end position="453"/>
    </location>
</feature>
<organism evidence="2 3">
    <name type="scientific">Acidocella aminolytica 101 = DSM 11237</name>
    <dbReference type="NCBI Taxonomy" id="1120923"/>
    <lineage>
        <taxon>Bacteria</taxon>
        <taxon>Pseudomonadati</taxon>
        <taxon>Pseudomonadota</taxon>
        <taxon>Alphaproteobacteria</taxon>
        <taxon>Acetobacterales</taxon>
        <taxon>Acidocellaceae</taxon>
        <taxon>Acidocella</taxon>
    </lineage>
</organism>
<protein>
    <recommendedName>
        <fullName evidence="4">Cytochrome c</fullName>
    </recommendedName>
</protein>
<sequence length="453" mass="48669">MRCHRLSTTALALAGLAGALAVSHPAEAIPAFAAQTGLACDACHIGFPQLTPFGRLFKLEGYTLGEQKYPRIHNFSAMLQAGFTYLKDKVPGGLAPDFPSNHAWSIQQTSLFYGGVLDKGLGLGAFVQGTYDGIAHQFTWDNLDIRDAHLAKISGRQIIYGVTFNNAPGVTDVWNTLPAWGYPFIPDALGVGPTAGLEISNLAQTVFGVGGYAAYNITPANMLYGEVDVYKSLPSHTAYALGAGPANGVGGTIPYWRFAIQHSVGENSFEFGTSGLVAHPYPDGFTHGPKDDITDIGLDTQIQHITANQALSLQVAWYHENQHWGASFPLGDTANLNDTLNQETVTVSYLWHEVLGATESFSNISGNADSGLYGPAPITGNANGKPNTASFTTELDYYPFNKGGPKIFPWVNAKFFLEGTFYPYFNGLSHNYDGSGRSASANNIFFGGIWLVF</sequence>
<evidence type="ECO:0000313" key="2">
    <source>
        <dbReference type="EMBL" id="GAN81903.1"/>
    </source>
</evidence>